<gene>
    <name evidence="3" type="ORF">DdX_13678</name>
</gene>
<dbReference type="AlphaFoldDB" id="A0AAD4QZC0"/>
<feature type="compositionally biased region" description="Polar residues" evidence="1">
    <location>
        <begin position="457"/>
        <end position="466"/>
    </location>
</feature>
<comment type="caution">
    <text evidence="3">The sequence shown here is derived from an EMBL/GenBank/DDBJ whole genome shotgun (WGS) entry which is preliminary data.</text>
</comment>
<accession>A0AAD4QZC0</accession>
<evidence type="ECO:0000256" key="2">
    <source>
        <dbReference type="SAM" id="Phobius"/>
    </source>
</evidence>
<feature type="transmembrane region" description="Helical" evidence="2">
    <location>
        <begin position="62"/>
        <end position="81"/>
    </location>
</feature>
<dbReference type="SUPFAM" id="SSF103473">
    <property type="entry name" value="MFS general substrate transporter"/>
    <property type="match status" value="1"/>
</dbReference>
<organism evidence="3 4">
    <name type="scientific">Ditylenchus destructor</name>
    <dbReference type="NCBI Taxonomy" id="166010"/>
    <lineage>
        <taxon>Eukaryota</taxon>
        <taxon>Metazoa</taxon>
        <taxon>Ecdysozoa</taxon>
        <taxon>Nematoda</taxon>
        <taxon>Chromadorea</taxon>
        <taxon>Rhabditida</taxon>
        <taxon>Tylenchina</taxon>
        <taxon>Tylenchomorpha</taxon>
        <taxon>Sphaerularioidea</taxon>
        <taxon>Anguinidae</taxon>
        <taxon>Anguininae</taxon>
        <taxon>Ditylenchus</taxon>
    </lineage>
</organism>
<feature type="transmembrane region" description="Helical" evidence="2">
    <location>
        <begin position="243"/>
        <end position="264"/>
    </location>
</feature>
<name>A0AAD4QZC0_9BILA</name>
<evidence type="ECO:0000313" key="3">
    <source>
        <dbReference type="EMBL" id="KAI1705363.1"/>
    </source>
</evidence>
<feature type="transmembrane region" description="Helical" evidence="2">
    <location>
        <begin position="406"/>
        <end position="426"/>
    </location>
</feature>
<feature type="compositionally biased region" description="Polar residues" evidence="1">
    <location>
        <begin position="474"/>
        <end position="494"/>
    </location>
</feature>
<keyword evidence="2" id="KW-0812">Transmembrane</keyword>
<keyword evidence="4" id="KW-1185">Reference proteome</keyword>
<keyword evidence="2" id="KW-1133">Transmembrane helix</keyword>
<protein>
    <submittedName>
        <fullName evidence="3">Uncharacterized protein</fullName>
    </submittedName>
</protein>
<feature type="transmembrane region" description="Helical" evidence="2">
    <location>
        <begin position="374"/>
        <end position="394"/>
    </location>
</feature>
<feature type="transmembrane region" description="Helical" evidence="2">
    <location>
        <begin position="158"/>
        <end position="180"/>
    </location>
</feature>
<feature type="compositionally biased region" description="Basic and acidic residues" evidence="1">
    <location>
        <begin position="500"/>
        <end position="512"/>
    </location>
</feature>
<proteinExistence type="predicted"/>
<evidence type="ECO:0000313" key="4">
    <source>
        <dbReference type="Proteomes" id="UP001201812"/>
    </source>
</evidence>
<dbReference type="EMBL" id="JAKKPZ010000057">
    <property type="protein sequence ID" value="KAI1705363.1"/>
    <property type="molecule type" value="Genomic_DNA"/>
</dbReference>
<feature type="transmembrane region" description="Helical" evidence="2">
    <location>
        <begin position="315"/>
        <end position="331"/>
    </location>
</feature>
<feature type="transmembrane region" description="Helical" evidence="2">
    <location>
        <begin position="284"/>
        <end position="303"/>
    </location>
</feature>
<feature type="transmembrane region" description="Helical" evidence="2">
    <location>
        <begin position="186"/>
        <end position="204"/>
    </location>
</feature>
<reference evidence="3" key="1">
    <citation type="submission" date="2022-01" db="EMBL/GenBank/DDBJ databases">
        <title>Genome Sequence Resource for Two Populations of Ditylenchus destructor, the Migratory Endoparasitic Phytonematode.</title>
        <authorList>
            <person name="Zhang H."/>
            <person name="Lin R."/>
            <person name="Xie B."/>
        </authorList>
    </citation>
    <scope>NUCLEOTIDE SEQUENCE</scope>
    <source>
        <strain evidence="3">BazhouSP</strain>
    </source>
</reference>
<dbReference type="Proteomes" id="UP001201812">
    <property type="component" value="Unassembled WGS sequence"/>
</dbReference>
<sequence length="518" mass="58579">MFPKNCLVAASVIGFFTFFPLYFHESIYDTAFEMHWIKYSQVFGYMPHPHDMLMNLMKWRQIGALVGCVVAVGLSCLRIFSIDYNWQLGVLGFSSCIVGLSGFSAAVSVPLGESCANCTWLRVGKLFFGLCSTINWCFGVTYLYGTSRQKVHKRQRELMGFMAIFVVAGESFGLVCGFSLKNYEWLITHSGIRIITPILFLLAYHFSKFCLQDYGEGIDDTQVIAEEGNCEGQRNSSICDLDFWLRLLRSVLLFTFVDFTRNMYKMTFEEIFEKIGADSSNVPPYTLIFEGIAIVCCIISISLAYRFHCNTQYKLFAMGCIGLGALVWIFGWDISPVETTHHIGIVVGIYTVQSALCMECLLELLPDLFLAHNFALGWAITLLIRHLVTLALFFFHQSHIVKLPTWFIFGMCAVFQFVFLLSVITPREIISWFNHRSQTIPENRSRSMASDIVNIEDNTSSTSQTPKAIEDAPVNTSLVQSTSAADRSAISANTRKQKHNKQEPNDVERLLPEDESDA</sequence>
<dbReference type="InterPro" id="IPR036259">
    <property type="entry name" value="MFS_trans_sf"/>
</dbReference>
<keyword evidence="2" id="KW-0472">Membrane</keyword>
<evidence type="ECO:0000256" key="1">
    <source>
        <dbReference type="SAM" id="MobiDB-lite"/>
    </source>
</evidence>
<feature type="transmembrane region" description="Helical" evidence="2">
    <location>
        <begin position="126"/>
        <end position="146"/>
    </location>
</feature>
<feature type="transmembrane region" description="Helical" evidence="2">
    <location>
        <begin position="7"/>
        <end position="24"/>
    </location>
</feature>
<feature type="region of interest" description="Disordered" evidence="1">
    <location>
        <begin position="457"/>
        <end position="518"/>
    </location>
</feature>
<feature type="transmembrane region" description="Helical" evidence="2">
    <location>
        <begin position="88"/>
        <end position="106"/>
    </location>
</feature>